<keyword evidence="3" id="KW-0808">Transferase</keyword>
<dbReference type="InterPro" id="IPR005477">
    <property type="entry name" value="Dxylulose-5-P_synthase"/>
</dbReference>
<evidence type="ECO:0000313" key="6">
    <source>
        <dbReference type="EMBL" id="CAB4760846.1"/>
    </source>
</evidence>
<sequence>MDATDIGSGIAARKLRTDNSKKVCILAVGKMVGAALSAAELLQQKNIDATVWDVRSCSPLDENMIADAASHDVVVTAEDGIRDGGIGMSLEDRIHGAATTKHPHISVLGVPTQFIPHAKPDVILAKLGLDAEGIAQTVQSLITNL</sequence>
<dbReference type="SUPFAM" id="SSF52922">
    <property type="entry name" value="TK C-terminal domain-like"/>
    <property type="match status" value="1"/>
</dbReference>
<dbReference type="Pfam" id="PF02780">
    <property type="entry name" value="Transketolase_C"/>
    <property type="match status" value="1"/>
</dbReference>
<dbReference type="Gene3D" id="3.40.50.920">
    <property type="match status" value="1"/>
</dbReference>
<protein>
    <submittedName>
        <fullName evidence="6">Unannotated protein</fullName>
    </submittedName>
</protein>
<dbReference type="GO" id="GO:0016114">
    <property type="term" value="P:terpenoid biosynthetic process"/>
    <property type="evidence" value="ECO:0007669"/>
    <property type="project" value="InterPro"/>
</dbReference>
<dbReference type="GO" id="GO:0008661">
    <property type="term" value="F:1-deoxy-D-xylulose-5-phosphate synthase activity"/>
    <property type="evidence" value="ECO:0007669"/>
    <property type="project" value="InterPro"/>
</dbReference>
<dbReference type="InterPro" id="IPR033248">
    <property type="entry name" value="Transketolase_C"/>
</dbReference>
<accession>A0A6J6UMW9</accession>
<comment type="subunit">
    <text evidence="2">Homodimer.</text>
</comment>
<keyword evidence="4" id="KW-0786">Thiamine pyrophosphate</keyword>
<evidence type="ECO:0000256" key="1">
    <source>
        <dbReference type="ARBA" id="ARBA00001946"/>
    </source>
</evidence>
<organism evidence="6">
    <name type="scientific">freshwater metagenome</name>
    <dbReference type="NCBI Taxonomy" id="449393"/>
    <lineage>
        <taxon>unclassified sequences</taxon>
        <taxon>metagenomes</taxon>
        <taxon>ecological metagenomes</taxon>
    </lineage>
</organism>
<dbReference type="EMBL" id="CAEZZM010000041">
    <property type="protein sequence ID" value="CAB4760846.1"/>
    <property type="molecule type" value="Genomic_DNA"/>
</dbReference>
<evidence type="ECO:0000256" key="2">
    <source>
        <dbReference type="ARBA" id="ARBA00011738"/>
    </source>
</evidence>
<dbReference type="PANTHER" id="PTHR43322:SF5">
    <property type="entry name" value="1-DEOXY-D-XYLULOSE-5-PHOSPHATE SYNTHASE, CHLOROPLASTIC"/>
    <property type="match status" value="1"/>
</dbReference>
<gene>
    <name evidence="6" type="ORF">UFOPK2872_00485</name>
</gene>
<evidence type="ECO:0000256" key="3">
    <source>
        <dbReference type="ARBA" id="ARBA00022679"/>
    </source>
</evidence>
<evidence type="ECO:0000256" key="4">
    <source>
        <dbReference type="ARBA" id="ARBA00023052"/>
    </source>
</evidence>
<name>A0A6J6UMW9_9ZZZZ</name>
<proteinExistence type="predicted"/>
<evidence type="ECO:0000259" key="5">
    <source>
        <dbReference type="Pfam" id="PF02780"/>
    </source>
</evidence>
<comment type="cofactor">
    <cofactor evidence="1">
        <name>Mg(2+)</name>
        <dbReference type="ChEBI" id="CHEBI:18420"/>
    </cofactor>
</comment>
<feature type="domain" description="Transketolase C-terminal" evidence="5">
    <location>
        <begin position="19"/>
        <end position="134"/>
    </location>
</feature>
<reference evidence="6" key="1">
    <citation type="submission" date="2020-05" db="EMBL/GenBank/DDBJ databases">
        <authorList>
            <person name="Chiriac C."/>
            <person name="Salcher M."/>
            <person name="Ghai R."/>
            <person name="Kavagutti S V."/>
        </authorList>
    </citation>
    <scope>NUCLEOTIDE SEQUENCE</scope>
</reference>
<dbReference type="AlphaFoldDB" id="A0A6J6UMW9"/>
<dbReference type="GO" id="GO:0005829">
    <property type="term" value="C:cytosol"/>
    <property type="evidence" value="ECO:0007669"/>
    <property type="project" value="TreeGrafter"/>
</dbReference>
<dbReference type="GO" id="GO:0019288">
    <property type="term" value="P:isopentenyl diphosphate biosynthetic process, methylerythritol 4-phosphate pathway"/>
    <property type="evidence" value="ECO:0007669"/>
    <property type="project" value="TreeGrafter"/>
</dbReference>
<dbReference type="PANTHER" id="PTHR43322">
    <property type="entry name" value="1-D-DEOXYXYLULOSE 5-PHOSPHATE SYNTHASE-RELATED"/>
    <property type="match status" value="1"/>
</dbReference>
<dbReference type="InterPro" id="IPR009014">
    <property type="entry name" value="Transketo_C/PFOR_II"/>
</dbReference>